<feature type="chain" id="PRO_5003406992" description="SXP/RAL-2 family protein Ani s 5-like cation-binding domain-containing protein" evidence="1">
    <location>
        <begin position="18"/>
        <end position="233"/>
    </location>
</feature>
<dbReference type="HOGENOM" id="CLU_1134454_0_0_1"/>
<feature type="signal peptide" evidence="1">
    <location>
        <begin position="1"/>
        <end position="17"/>
    </location>
</feature>
<evidence type="ECO:0000256" key="1">
    <source>
        <dbReference type="SAM" id="SignalP"/>
    </source>
</evidence>
<dbReference type="OrthoDB" id="5797264at2759"/>
<evidence type="ECO:0008006" key="4">
    <source>
        <dbReference type="Google" id="ProtNLM"/>
    </source>
</evidence>
<evidence type="ECO:0000313" key="3">
    <source>
        <dbReference type="Proteomes" id="UP000008068"/>
    </source>
</evidence>
<dbReference type="AlphaFoldDB" id="G0P6V7"/>
<evidence type="ECO:0000313" key="2">
    <source>
        <dbReference type="EMBL" id="EGT46562.1"/>
    </source>
</evidence>
<dbReference type="InParanoid" id="G0P6V7"/>
<reference evidence="3" key="1">
    <citation type="submission" date="2011-07" db="EMBL/GenBank/DDBJ databases">
        <authorList>
            <consortium name="Caenorhabditis brenneri Sequencing and Analysis Consortium"/>
            <person name="Wilson R.K."/>
        </authorList>
    </citation>
    <scope>NUCLEOTIDE SEQUENCE [LARGE SCALE GENOMIC DNA]</scope>
    <source>
        <strain evidence="3">PB2801</strain>
    </source>
</reference>
<dbReference type="OMA" id="FHEEHTF"/>
<keyword evidence="1" id="KW-0732">Signal</keyword>
<protein>
    <recommendedName>
        <fullName evidence="4">SXP/RAL-2 family protein Ani s 5-like cation-binding domain-containing protein</fullName>
    </recommendedName>
</protein>
<gene>
    <name evidence="2" type="ORF">CAEBREN_00041</name>
</gene>
<dbReference type="EMBL" id="GL380104">
    <property type="protein sequence ID" value="EGT46562.1"/>
    <property type="molecule type" value="Genomic_DNA"/>
</dbReference>
<dbReference type="eggNOG" id="ENOG502THEH">
    <property type="taxonomic scope" value="Eukaryota"/>
</dbReference>
<organism evidence="3">
    <name type="scientific">Caenorhabditis brenneri</name>
    <name type="common">Nematode worm</name>
    <dbReference type="NCBI Taxonomy" id="135651"/>
    <lineage>
        <taxon>Eukaryota</taxon>
        <taxon>Metazoa</taxon>
        <taxon>Ecdysozoa</taxon>
        <taxon>Nematoda</taxon>
        <taxon>Chromadorea</taxon>
        <taxon>Rhabditida</taxon>
        <taxon>Rhabditina</taxon>
        <taxon>Rhabditomorpha</taxon>
        <taxon>Rhabditoidea</taxon>
        <taxon>Rhabditidae</taxon>
        <taxon>Peloderinae</taxon>
        <taxon>Caenorhabditis</taxon>
    </lineage>
</organism>
<sequence>MKISLVFLLLIPVQVYSELNDYKDVRMVTPEDYLEQFDLIVNDTSVCEEETNRKLIVLASHFNKTVDFRVTLTENAKDTERIYNAFVKVTQRIYTAKHIAQSILANRNKSKEEQQLKAKDLDREYPLEMSAMLHILDLDYNYKNVAEVIESSMKDPPHMKKVALELEEYIKEVQNHGYQIAQDLHFLPYISRRDRSEYLKMWRTNYPKAMMIHDHIKGIALRTDEINSVVPNQ</sequence>
<proteinExistence type="predicted"/>
<dbReference type="FunCoup" id="G0P6V7">
    <property type="interactions" value="1938"/>
</dbReference>
<accession>G0P6V7</accession>
<dbReference type="Proteomes" id="UP000008068">
    <property type="component" value="Unassembled WGS sequence"/>
</dbReference>
<keyword evidence="3" id="KW-1185">Reference proteome</keyword>
<name>G0P6V7_CAEBE</name>